<evidence type="ECO:0008006" key="4">
    <source>
        <dbReference type="Google" id="ProtNLM"/>
    </source>
</evidence>
<dbReference type="Proteomes" id="UP000312495">
    <property type="component" value="Unassembled WGS sequence"/>
</dbReference>
<evidence type="ECO:0000256" key="1">
    <source>
        <dbReference type="SAM" id="Phobius"/>
    </source>
</evidence>
<feature type="transmembrane region" description="Helical" evidence="1">
    <location>
        <begin position="83"/>
        <end position="101"/>
    </location>
</feature>
<accession>A0A4Y6EU04</accession>
<keyword evidence="1" id="KW-0812">Transmembrane</keyword>
<dbReference type="EMBL" id="VEPV01000007">
    <property type="protein sequence ID" value="TNP12982.1"/>
    <property type="molecule type" value="Genomic_DNA"/>
</dbReference>
<evidence type="ECO:0000313" key="2">
    <source>
        <dbReference type="EMBL" id="TNP12982.1"/>
    </source>
</evidence>
<organism evidence="2 3">
    <name type="scientific">Bacillus tropicus</name>
    <dbReference type="NCBI Taxonomy" id="2026188"/>
    <lineage>
        <taxon>Bacteria</taxon>
        <taxon>Bacillati</taxon>
        <taxon>Bacillota</taxon>
        <taxon>Bacilli</taxon>
        <taxon>Bacillales</taxon>
        <taxon>Bacillaceae</taxon>
        <taxon>Bacillus</taxon>
        <taxon>Bacillus cereus group</taxon>
    </lineage>
</organism>
<comment type="caution">
    <text evidence="2">The sequence shown here is derived from an EMBL/GenBank/DDBJ whole genome shotgun (WGS) entry which is preliminary data.</text>
</comment>
<dbReference type="AlphaFoldDB" id="A0A4Y6EU04"/>
<keyword evidence="1" id="KW-1133">Transmembrane helix</keyword>
<proteinExistence type="predicted"/>
<protein>
    <recommendedName>
        <fullName evidence="4">ABC transporter permease</fullName>
    </recommendedName>
</protein>
<name>A0A4Y6EU04_9BACI</name>
<sequence length="163" mass="18402">MRHEMNHINTMGISWPFAVAILFICVLLICHIIYTLWKQRNRLYKFNEQSSIIVHSLPMTLGMISTMTVCIVFGSIMSHNLSTVYVLGLLMGVFISGIISFPFQDMILILNGIVAGAMGGLMGIMIGTMIPQTGLYIIIILLMILFTVTWFTINRRIRSQSIE</sequence>
<dbReference type="RefSeq" id="WP_029438503.1">
    <property type="nucleotide sequence ID" value="NZ_CP051013.1"/>
</dbReference>
<feature type="transmembrane region" description="Helical" evidence="1">
    <location>
        <begin position="57"/>
        <end position="77"/>
    </location>
</feature>
<dbReference type="GeneID" id="99618902"/>
<evidence type="ECO:0000313" key="3">
    <source>
        <dbReference type="Proteomes" id="UP000312495"/>
    </source>
</evidence>
<feature type="transmembrane region" description="Helical" evidence="1">
    <location>
        <begin position="135"/>
        <end position="153"/>
    </location>
</feature>
<keyword evidence="1" id="KW-0472">Membrane</keyword>
<reference evidence="2 3" key="1">
    <citation type="submission" date="2019-06" db="EMBL/GenBank/DDBJ databases">
        <title>Biocontrol Bacillus strains from Vietnam.</title>
        <authorList>
            <person name="Borriss R."/>
            <person name="Lasch P."/>
            <person name="Thanh Tam L.T."/>
            <person name="Luong P.T."/>
            <person name="Phuong Thao L.T."/>
            <person name="Kim Chung L.T."/>
        </authorList>
    </citation>
    <scope>NUCLEOTIDE SEQUENCE [LARGE SCALE GENOMIC DNA]</scope>
    <source>
        <strain evidence="2 3">SN1</strain>
    </source>
</reference>
<feature type="transmembrane region" description="Helical" evidence="1">
    <location>
        <begin position="12"/>
        <end position="37"/>
    </location>
</feature>
<feature type="transmembrane region" description="Helical" evidence="1">
    <location>
        <begin position="108"/>
        <end position="129"/>
    </location>
</feature>
<gene>
    <name evidence="2" type="ORF">FHY71_18730</name>
</gene>